<feature type="domain" description="DNA helicase Pif1-like 2B" evidence="1">
    <location>
        <begin position="117"/>
        <end position="153"/>
    </location>
</feature>
<sequence length="164" mass="18041">MQVHLKGDISAEKFSELLLKIGDGNCIESEGKITTPTGLGKVVTSLKDLIADIYSDIQNITKKSMDWLCERPIFTPKNDTAAEINHILLNSFNGQSIEFKSVDSVLQDDNAVHYPSEILNTLNPPGFPAHQLILKIGTPIMLLRNLNPPKLCNVVQCASILCNI</sequence>
<proteinExistence type="predicted"/>
<protein>
    <recommendedName>
        <fullName evidence="1">DNA helicase Pif1-like 2B domain-containing protein</fullName>
    </recommendedName>
</protein>
<dbReference type="PANTHER" id="PTHR10492">
    <property type="match status" value="1"/>
</dbReference>
<dbReference type="AlphaFoldDB" id="A0A9N9MTJ4"/>
<accession>A0A9N9MTJ4</accession>
<dbReference type="Proteomes" id="UP001152799">
    <property type="component" value="Chromosome 4"/>
</dbReference>
<dbReference type="PANTHER" id="PTHR10492:SF57">
    <property type="entry name" value="ATP-DEPENDENT DNA HELICASE"/>
    <property type="match status" value="1"/>
</dbReference>
<reference evidence="2" key="1">
    <citation type="submission" date="2022-01" db="EMBL/GenBank/DDBJ databases">
        <authorList>
            <person name="King R."/>
        </authorList>
    </citation>
    <scope>NUCLEOTIDE SEQUENCE</scope>
</reference>
<gene>
    <name evidence="2" type="ORF">CEUTPL_LOCUS8869</name>
</gene>
<evidence type="ECO:0000313" key="3">
    <source>
        <dbReference type="Proteomes" id="UP001152799"/>
    </source>
</evidence>
<keyword evidence="3" id="KW-1185">Reference proteome</keyword>
<dbReference type="OrthoDB" id="6622900at2759"/>
<organism evidence="2 3">
    <name type="scientific">Ceutorhynchus assimilis</name>
    <name type="common">cabbage seed weevil</name>
    <dbReference type="NCBI Taxonomy" id="467358"/>
    <lineage>
        <taxon>Eukaryota</taxon>
        <taxon>Metazoa</taxon>
        <taxon>Ecdysozoa</taxon>
        <taxon>Arthropoda</taxon>
        <taxon>Hexapoda</taxon>
        <taxon>Insecta</taxon>
        <taxon>Pterygota</taxon>
        <taxon>Neoptera</taxon>
        <taxon>Endopterygota</taxon>
        <taxon>Coleoptera</taxon>
        <taxon>Polyphaga</taxon>
        <taxon>Cucujiformia</taxon>
        <taxon>Curculionidae</taxon>
        <taxon>Ceutorhynchinae</taxon>
        <taxon>Ceutorhynchus</taxon>
    </lineage>
</organism>
<evidence type="ECO:0000313" key="2">
    <source>
        <dbReference type="EMBL" id="CAG9768324.1"/>
    </source>
</evidence>
<evidence type="ECO:0000259" key="1">
    <source>
        <dbReference type="Pfam" id="PF21530"/>
    </source>
</evidence>
<dbReference type="InterPro" id="IPR049163">
    <property type="entry name" value="Pif1-like_2B_dom"/>
</dbReference>
<dbReference type="EMBL" id="OU892280">
    <property type="protein sequence ID" value="CAG9768324.1"/>
    <property type="molecule type" value="Genomic_DNA"/>
</dbReference>
<dbReference type="Pfam" id="PF21530">
    <property type="entry name" value="Pif1_2B_dom"/>
    <property type="match status" value="1"/>
</dbReference>
<name>A0A9N9MTJ4_9CUCU</name>